<keyword evidence="2" id="KW-1185">Reference proteome</keyword>
<dbReference type="Proteomes" id="UP000221857">
    <property type="component" value="Segment"/>
</dbReference>
<dbReference type="RefSeq" id="YP_009594108.1">
    <property type="nucleotide sequence ID" value="NC_041872.1"/>
</dbReference>
<dbReference type="GeneID" id="40069625"/>
<sequence>MDLKNNKSSNKFQNCISSARISGLTRNREWLKKMIDKGKIYYNFDDRYKILHKRNYAIFTEQLFELITVFERKFVDKWDIHLTNRRIDNKNYYEISFIMYYPKLEITNSSDQSRELTDLIAVLPVTFSVDNNCIYTKRIQGTRVTLLQDEWNRGYMHSHLPGISKITGFNECLITNNFCIGSEDLSELDIELSAEFDSDKFELMLYTIDSLVAWESLEGGPYFRMGEITIEDAAIRVTTSTSEIMSIYRKFLSYVSYELALPQKLPLNFVYIDGVFKIKKDFVFTQFLKDAFLNNENLKEYVTKVICKKGSDGKFYTYPEMGQRISGPQLITNKIKEQGSGEMPFLYIQGKKLSFNILPIEQITTIDISEYGIYPNFLDYVCKQLESEIYKACVRGSGINYIETSSNYVRRDSEQNQVPL</sequence>
<name>A0A141HR54_9CAUD</name>
<dbReference type="EMBL" id="KT876724">
    <property type="protein sequence ID" value="ALN97165.1"/>
    <property type="molecule type" value="Genomic_DNA"/>
</dbReference>
<accession>A0A141HR54</accession>
<reference evidence="1 2" key="1">
    <citation type="journal article" date="2016" name="PLoS ONE">
        <title>Comparative Genome Analysis Provides Insights into the Pathogenicity of Flavobacterium psychrophilum.</title>
        <authorList>
            <person name="Castillo D."/>
            <person name="Christiansen R.H."/>
            <person name="Dalsgaard I."/>
            <person name="Madsen L."/>
            <person name="Espejo R."/>
            <person name="Middelboe M."/>
        </authorList>
    </citation>
    <scope>NUCLEOTIDE SEQUENCE [LARGE SCALE GENOMIC DNA]</scope>
</reference>
<protein>
    <submittedName>
        <fullName evidence="1">Uncharacterized protein</fullName>
    </submittedName>
</protein>
<proteinExistence type="predicted"/>
<organism evidence="1 2">
    <name type="scientific">Flavobacterium phage FpV4</name>
    <dbReference type="NCBI Taxonomy" id="1740108"/>
    <lineage>
        <taxon>Viruses</taxon>
        <taxon>Duplodnaviria</taxon>
        <taxon>Heunggongvirae</taxon>
        <taxon>Uroviricota</taxon>
        <taxon>Caudoviricetes</taxon>
        <taxon>Fipvunavirus</taxon>
        <taxon>Fipvunavirus Fpv4</taxon>
    </lineage>
</organism>
<evidence type="ECO:0000313" key="2">
    <source>
        <dbReference type="Proteomes" id="UP000221857"/>
    </source>
</evidence>
<evidence type="ECO:0000313" key="1">
    <source>
        <dbReference type="EMBL" id="ALN97165.1"/>
    </source>
</evidence>
<dbReference type="KEGG" id="vg:40069625"/>